<dbReference type="Gene3D" id="2.60.40.10">
    <property type="entry name" value="Immunoglobulins"/>
    <property type="match status" value="1"/>
</dbReference>
<dbReference type="InterPro" id="IPR036179">
    <property type="entry name" value="Ig-like_dom_sf"/>
</dbReference>
<feature type="chain" id="PRO_5025394131" description="Ig-like domain-containing protein" evidence="2">
    <location>
        <begin position="18"/>
        <end position="340"/>
    </location>
</feature>
<feature type="domain" description="Ig-like" evidence="3">
    <location>
        <begin position="198"/>
        <end position="324"/>
    </location>
</feature>
<dbReference type="Proteomes" id="UP000440578">
    <property type="component" value="Unassembled WGS sequence"/>
</dbReference>
<evidence type="ECO:0000313" key="4">
    <source>
        <dbReference type="EMBL" id="KAF0287585.1"/>
    </source>
</evidence>
<feature type="signal peptide" evidence="2">
    <location>
        <begin position="1"/>
        <end position="17"/>
    </location>
</feature>
<sequence length="340" mass="36775">MISAALLVAVLSAGAAAAPASANTSVPTRPRGPVGGAGPPRRTRSCDPAIVLCVETETDAGYSPGYQQPRFYSVGRVPYVPVVPAEPPVPRFRLLPPPVPVRPVLPPPVVAVIPPPPVIPPPADVRVIEPSVRLVPLPPFEPPRAVPVLPQQIVSVIRQPTVSVIRQPTVSVVRQAYVPRTRLFPTYPDTRVQAPSRPDIRSFYQSAVQVGEGVVHLGGRTAELICDFTTNGPYPSSDILTDVVWQRLGNDDVYLNTPMASGSENVLYCPSDYVVPPPVNYDFNVVGTRTSLVIQNSSSRDYGTYRCYATRVNRLNPDDRHPVYMEIQFAANSPRTGLVG</sequence>
<feature type="compositionally biased region" description="Low complexity" evidence="1">
    <location>
        <begin position="19"/>
        <end position="32"/>
    </location>
</feature>
<proteinExistence type="predicted"/>
<comment type="caution">
    <text evidence="4">The sequence shown here is derived from an EMBL/GenBank/DDBJ whole genome shotgun (WGS) entry which is preliminary data.</text>
</comment>
<dbReference type="InterPro" id="IPR007110">
    <property type="entry name" value="Ig-like_dom"/>
</dbReference>
<dbReference type="AlphaFoldDB" id="A0A6A4V1W1"/>
<feature type="region of interest" description="Disordered" evidence="1">
    <location>
        <begin position="19"/>
        <end position="45"/>
    </location>
</feature>
<organism evidence="4 5">
    <name type="scientific">Amphibalanus amphitrite</name>
    <name type="common">Striped barnacle</name>
    <name type="synonym">Balanus amphitrite</name>
    <dbReference type="NCBI Taxonomy" id="1232801"/>
    <lineage>
        <taxon>Eukaryota</taxon>
        <taxon>Metazoa</taxon>
        <taxon>Ecdysozoa</taxon>
        <taxon>Arthropoda</taxon>
        <taxon>Crustacea</taxon>
        <taxon>Multicrustacea</taxon>
        <taxon>Cirripedia</taxon>
        <taxon>Thoracica</taxon>
        <taxon>Thoracicalcarea</taxon>
        <taxon>Balanomorpha</taxon>
        <taxon>Balanoidea</taxon>
        <taxon>Balanidae</taxon>
        <taxon>Amphibalaninae</taxon>
        <taxon>Amphibalanus</taxon>
    </lineage>
</organism>
<evidence type="ECO:0000256" key="2">
    <source>
        <dbReference type="SAM" id="SignalP"/>
    </source>
</evidence>
<evidence type="ECO:0000259" key="3">
    <source>
        <dbReference type="PROSITE" id="PS50835"/>
    </source>
</evidence>
<evidence type="ECO:0000256" key="1">
    <source>
        <dbReference type="SAM" id="MobiDB-lite"/>
    </source>
</evidence>
<accession>A0A6A4V1W1</accession>
<evidence type="ECO:0000313" key="5">
    <source>
        <dbReference type="Proteomes" id="UP000440578"/>
    </source>
</evidence>
<name>A0A6A4V1W1_AMPAM</name>
<reference evidence="4 5" key="1">
    <citation type="submission" date="2019-07" db="EMBL/GenBank/DDBJ databases">
        <title>Draft genome assembly of a fouling barnacle, Amphibalanus amphitrite (Darwin, 1854): The first reference genome for Thecostraca.</title>
        <authorList>
            <person name="Kim W."/>
        </authorList>
    </citation>
    <scope>NUCLEOTIDE SEQUENCE [LARGE SCALE GENOMIC DNA]</scope>
    <source>
        <strain evidence="4">SNU_AA5</strain>
        <tissue evidence="4">Soma without cirri and trophi</tissue>
    </source>
</reference>
<gene>
    <name evidence="4" type="ORF">FJT64_013974</name>
</gene>
<dbReference type="InterPro" id="IPR013783">
    <property type="entry name" value="Ig-like_fold"/>
</dbReference>
<protein>
    <recommendedName>
        <fullName evidence="3">Ig-like domain-containing protein</fullName>
    </recommendedName>
</protein>
<dbReference type="SUPFAM" id="SSF48726">
    <property type="entry name" value="Immunoglobulin"/>
    <property type="match status" value="1"/>
</dbReference>
<keyword evidence="5" id="KW-1185">Reference proteome</keyword>
<dbReference type="EMBL" id="VIIS01002179">
    <property type="protein sequence ID" value="KAF0287585.1"/>
    <property type="molecule type" value="Genomic_DNA"/>
</dbReference>
<dbReference type="PROSITE" id="PS50835">
    <property type="entry name" value="IG_LIKE"/>
    <property type="match status" value="1"/>
</dbReference>
<keyword evidence="2" id="KW-0732">Signal</keyword>